<dbReference type="InterPro" id="IPR008016">
    <property type="entry name" value="Gp10"/>
</dbReference>
<dbReference type="EMBL" id="BK032656">
    <property type="protein sequence ID" value="DAF53528.1"/>
    <property type="molecule type" value="Genomic_DNA"/>
</dbReference>
<dbReference type="Gene3D" id="3.30.1350.20">
    <property type="entry name" value="Bacteriophage PHI-29 conector. Domain 3"/>
    <property type="match status" value="1"/>
</dbReference>
<reference evidence="1" key="1">
    <citation type="journal article" date="2021" name="Proc. Natl. Acad. Sci. U.S.A.">
        <title>A Catalog of Tens of Thousands of Viruses from Human Metagenomes Reveals Hidden Associations with Chronic Diseases.</title>
        <authorList>
            <person name="Tisza M.J."/>
            <person name="Buck C.B."/>
        </authorList>
    </citation>
    <scope>NUCLEOTIDE SEQUENCE</scope>
    <source>
        <strain evidence="1">CtCi71</strain>
    </source>
</reference>
<evidence type="ECO:0000313" key="1">
    <source>
        <dbReference type="EMBL" id="DAF53528.1"/>
    </source>
</evidence>
<dbReference type="Gene3D" id="2.40.500.10">
    <property type="entry name" value="Upper collar protein gp10 (connector protein)"/>
    <property type="match status" value="1"/>
</dbReference>
<organism evidence="1">
    <name type="scientific">Podoviridae sp. ctCi71</name>
    <dbReference type="NCBI Taxonomy" id="2827725"/>
    <lineage>
        <taxon>Viruses</taxon>
        <taxon>Duplodnaviria</taxon>
        <taxon>Heunggongvirae</taxon>
        <taxon>Uroviricota</taxon>
        <taxon>Caudoviricetes</taxon>
    </lineage>
</organism>
<sequence>MGKRNNARKAAHWDNQSVLGSMWGNLNLPEMRQSLRINQYMKLIEMLAVSRFKWINLPPYIDERYLELTLFENGLALFFPDKRKGVHRFMVTSGNIGGVNNYNNPTLFQPVATNYSHPQVGSKECVPIWDNQLRCTMIDVMWNYATRLAIADRALDVNLDNISVPLIIATSETNKLTAQNLMKAREDGDPYIYTYDSADITGMFQTFPNVTPFLADKIITTKTQIWNELVNYLGIDNSTTEKKERLLESEVTAGNSRTNVFRLSYLKARQQACDTINRLWPQMADSGKPIGIEWNDTTSGGLLDVDGNKEEEN</sequence>
<accession>A0A8S5SRF2</accession>
<dbReference type="SUPFAM" id="SSF56826">
    <property type="entry name" value="Upper collar protein gp10 (connector protein)"/>
    <property type="match status" value="1"/>
</dbReference>
<name>A0A8S5SRF2_9CAUD</name>
<dbReference type="InterPro" id="IPR036199">
    <property type="entry name" value="Gp10_sf"/>
</dbReference>
<dbReference type="Pfam" id="PF05352">
    <property type="entry name" value="Phage_connector"/>
    <property type="match status" value="1"/>
</dbReference>
<proteinExistence type="predicted"/>
<protein>
    <submittedName>
        <fullName evidence="1">Upper collar protein</fullName>
    </submittedName>
</protein>
<dbReference type="Gene3D" id="1.10.246.30">
    <property type="match status" value="1"/>
</dbReference>